<evidence type="ECO:0000256" key="5">
    <source>
        <dbReference type="ARBA" id="ARBA00023242"/>
    </source>
</evidence>
<dbReference type="GO" id="GO:0071013">
    <property type="term" value="C:catalytic step 2 spliceosome"/>
    <property type="evidence" value="ECO:0007669"/>
    <property type="project" value="TreeGrafter"/>
</dbReference>
<dbReference type="Proteomes" id="UP001457282">
    <property type="component" value="Unassembled WGS sequence"/>
</dbReference>
<feature type="domain" description="MI" evidence="6">
    <location>
        <begin position="12"/>
        <end position="122"/>
    </location>
</feature>
<evidence type="ECO:0000313" key="8">
    <source>
        <dbReference type="Proteomes" id="UP001457282"/>
    </source>
</evidence>
<dbReference type="InterPro" id="IPR003891">
    <property type="entry name" value="Initiation_fac_eIF4g_MI"/>
</dbReference>
<dbReference type="GO" id="GO:0003723">
    <property type="term" value="F:RNA binding"/>
    <property type="evidence" value="ECO:0007669"/>
    <property type="project" value="TreeGrafter"/>
</dbReference>
<evidence type="ECO:0000256" key="4">
    <source>
        <dbReference type="ARBA" id="ARBA00023187"/>
    </source>
</evidence>
<evidence type="ECO:0000313" key="7">
    <source>
        <dbReference type="EMBL" id="KAK9949599.1"/>
    </source>
</evidence>
<dbReference type="EMBL" id="JBEDUW010000001">
    <property type="protein sequence ID" value="KAK9949599.1"/>
    <property type="molecule type" value="Genomic_DNA"/>
</dbReference>
<evidence type="ECO:0000256" key="2">
    <source>
        <dbReference type="ARBA" id="ARBA00022664"/>
    </source>
</evidence>
<comment type="caution">
    <text evidence="7">The sequence shown here is derived from an EMBL/GenBank/DDBJ whole genome shotgun (WGS) entry which is preliminary data.</text>
</comment>
<keyword evidence="3" id="KW-0810">Translation regulation</keyword>
<dbReference type="GO" id="GO:0000398">
    <property type="term" value="P:mRNA splicing, via spliceosome"/>
    <property type="evidence" value="ECO:0007669"/>
    <property type="project" value="TreeGrafter"/>
</dbReference>
<dbReference type="AlphaFoldDB" id="A0AAW1YLY9"/>
<gene>
    <name evidence="7" type="ORF">M0R45_005116</name>
</gene>
<evidence type="ECO:0000256" key="3">
    <source>
        <dbReference type="ARBA" id="ARBA00022845"/>
    </source>
</evidence>
<comment type="subcellular location">
    <subcellularLocation>
        <location evidence="1">Nucleus</location>
    </subcellularLocation>
</comment>
<dbReference type="PANTHER" id="PTHR18034:SF3">
    <property type="entry name" value="PRE-MRNA-SPLICING FACTOR CWC22 HOMOLOG"/>
    <property type="match status" value="1"/>
</dbReference>
<keyword evidence="5" id="KW-0539">Nucleus</keyword>
<keyword evidence="8" id="KW-1185">Reference proteome</keyword>
<proteinExistence type="predicted"/>
<reference evidence="7 8" key="1">
    <citation type="journal article" date="2023" name="G3 (Bethesda)">
        <title>A chromosome-length genome assembly and annotation of blackberry (Rubus argutus, cv. 'Hillquist').</title>
        <authorList>
            <person name="Bruna T."/>
            <person name="Aryal R."/>
            <person name="Dudchenko O."/>
            <person name="Sargent D.J."/>
            <person name="Mead D."/>
            <person name="Buti M."/>
            <person name="Cavallini A."/>
            <person name="Hytonen T."/>
            <person name="Andres J."/>
            <person name="Pham M."/>
            <person name="Weisz D."/>
            <person name="Mascagni F."/>
            <person name="Usai G."/>
            <person name="Natali L."/>
            <person name="Bassil N."/>
            <person name="Fernandez G.E."/>
            <person name="Lomsadze A."/>
            <person name="Armour M."/>
            <person name="Olukolu B."/>
            <person name="Poorten T."/>
            <person name="Britton C."/>
            <person name="Davik J."/>
            <person name="Ashrafi H."/>
            <person name="Aiden E.L."/>
            <person name="Borodovsky M."/>
            <person name="Worthington M."/>
        </authorList>
    </citation>
    <scope>NUCLEOTIDE SEQUENCE [LARGE SCALE GENOMIC DNA]</scope>
    <source>
        <strain evidence="7">PI 553951</strain>
    </source>
</reference>
<dbReference type="InterPro" id="IPR050781">
    <property type="entry name" value="CWC22_splicing_factor"/>
</dbReference>
<evidence type="ECO:0000259" key="6">
    <source>
        <dbReference type="PROSITE" id="PS51366"/>
    </source>
</evidence>
<dbReference type="GO" id="GO:0006417">
    <property type="term" value="P:regulation of translation"/>
    <property type="evidence" value="ECO:0007669"/>
    <property type="project" value="UniProtKB-KW"/>
</dbReference>
<evidence type="ECO:0000256" key="1">
    <source>
        <dbReference type="ARBA" id="ARBA00004123"/>
    </source>
</evidence>
<name>A0AAW1YLY9_RUBAR</name>
<dbReference type="PANTHER" id="PTHR18034">
    <property type="entry name" value="CELL CYCLE CONTROL PROTEIN CWF22-RELATED"/>
    <property type="match status" value="1"/>
</dbReference>
<organism evidence="7 8">
    <name type="scientific">Rubus argutus</name>
    <name type="common">Southern blackberry</name>
    <dbReference type="NCBI Taxonomy" id="59490"/>
    <lineage>
        <taxon>Eukaryota</taxon>
        <taxon>Viridiplantae</taxon>
        <taxon>Streptophyta</taxon>
        <taxon>Embryophyta</taxon>
        <taxon>Tracheophyta</taxon>
        <taxon>Spermatophyta</taxon>
        <taxon>Magnoliopsida</taxon>
        <taxon>eudicotyledons</taxon>
        <taxon>Gunneridae</taxon>
        <taxon>Pentapetalae</taxon>
        <taxon>rosids</taxon>
        <taxon>fabids</taxon>
        <taxon>Rosales</taxon>
        <taxon>Rosaceae</taxon>
        <taxon>Rosoideae</taxon>
        <taxon>Rosoideae incertae sedis</taxon>
        <taxon>Rubus</taxon>
    </lineage>
</organism>
<dbReference type="PROSITE" id="PS51366">
    <property type="entry name" value="MI"/>
    <property type="match status" value="1"/>
</dbReference>
<dbReference type="Pfam" id="PF02847">
    <property type="entry name" value="MA3"/>
    <property type="match status" value="1"/>
</dbReference>
<sequence>MSTLGLLENKIEQQKTMTNLVGLVLSALGAEEAAHLLINLVPDDHKELCNMVLDCCSEAGAHLLGQRLCIINDVYRMNFESLFVEMYSEARGLLEESNVAKFFAHLLAADALPWHVLGCISLSEHNTTPSKQIFVKYLFQELADHLGLRSLNGRLSDPALRGYLELIFPRDDLDNTRFAINFLTGIGLGGITENLREYYYLTSHPELAF</sequence>
<accession>A0AAW1YLY9</accession>
<keyword evidence="4" id="KW-0508">mRNA splicing</keyword>
<protein>
    <recommendedName>
        <fullName evidence="6">MI domain-containing protein</fullName>
    </recommendedName>
</protein>
<keyword evidence="2" id="KW-0507">mRNA processing</keyword>